<evidence type="ECO:0000313" key="1">
    <source>
        <dbReference type="EMBL" id="AST94098.1"/>
    </source>
</evidence>
<dbReference type="Gene3D" id="3.40.50.1240">
    <property type="entry name" value="Phosphoglycerate mutase-like"/>
    <property type="match status" value="1"/>
</dbReference>
<dbReference type="InterPro" id="IPR029033">
    <property type="entry name" value="His_PPase_superfam"/>
</dbReference>
<dbReference type="GO" id="GO:0016791">
    <property type="term" value="F:phosphatase activity"/>
    <property type="evidence" value="ECO:0007669"/>
    <property type="project" value="TreeGrafter"/>
</dbReference>
<accession>A0A223KXS3</accession>
<sequence>MVKIIYLVRHCKADGQKFDAQLTVEGIEQAKVLAEFLSNKQIDTIITSPFSRAFQSVQPLADMLQLQLVKDERLGERVLSEHDHPNWLHMLEESFKRLDLTFPGGESSFQAMERGSSVINEIVRSDSKVSVVATHGNLMSLILKNYEPTFGFKEWQSLTNPDVFKITFLGTDVAIERIWSMS</sequence>
<dbReference type="GO" id="GO:0005737">
    <property type="term" value="C:cytoplasm"/>
    <property type="evidence" value="ECO:0007669"/>
    <property type="project" value="TreeGrafter"/>
</dbReference>
<dbReference type="CDD" id="cd07067">
    <property type="entry name" value="HP_PGM_like"/>
    <property type="match status" value="1"/>
</dbReference>
<dbReference type="KEGG" id="bcoh:BC6307_24030"/>
<dbReference type="PANTHER" id="PTHR48100">
    <property type="entry name" value="BROAD-SPECIFICITY PHOSPHATASE YOR283W-RELATED"/>
    <property type="match status" value="1"/>
</dbReference>
<dbReference type="Pfam" id="PF00300">
    <property type="entry name" value="His_Phos_1"/>
    <property type="match status" value="1"/>
</dbReference>
<evidence type="ECO:0000313" key="2">
    <source>
        <dbReference type="Proteomes" id="UP000215224"/>
    </source>
</evidence>
<dbReference type="AlphaFoldDB" id="A0A223KXS3"/>
<keyword evidence="2" id="KW-1185">Reference proteome</keyword>
<gene>
    <name evidence="1" type="ORF">BC6307_24030</name>
</gene>
<proteinExistence type="predicted"/>
<dbReference type="SUPFAM" id="SSF53254">
    <property type="entry name" value="Phosphoglycerate mutase-like"/>
    <property type="match status" value="1"/>
</dbReference>
<dbReference type="EMBL" id="CP018866">
    <property type="protein sequence ID" value="AST94098.1"/>
    <property type="molecule type" value="Genomic_DNA"/>
</dbReference>
<dbReference type="PANTHER" id="PTHR48100:SF1">
    <property type="entry name" value="HISTIDINE PHOSPHATASE FAMILY PROTEIN-RELATED"/>
    <property type="match status" value="1"/>
</dbReference>
<protein>
    <submittedName>
        <fullName evidence="1">Histidine phosphatase family protein</fullName>
    </submittedName>
</protein>
<reference evidence="1 2" key="1">
    <citation type="submission" date="2016-12" db="EMBL/GenBank/DDBJ databases">
        <title>The whole genome sequencing and assembly of Bacillus cohnii DSM 6307T strain.</title>
        <authorList>
            <person name="Lee Y.-J."/>
            <person name="Yi H."/>
            <person name="Bahn Y.-S."/>
            <person name="Kim J.F."/>
            <person name="Lee D.-W."/>
        </authorList>
    </citation>
    <scope>NUCLEOTIDE SEQUENCE [LARGE SCALE GENOMIC DNA]</scope>
    <source>
        <strain evidence="1 2">DSM 6307</strain>
    </source>
</reference>
<organism evidence="1 2">
    <name type="scientific">Sutcliffiella cohnii</name>
    <dbReference type="NCBI Taxonomy" id="33932"/>
    <lineage>
        <taxon>Bacteria</taxon>
        <taxon>Bacillati</taxon>
        <taxon>Bacillota</taxon>
        <taxon>Bacilli</taxon>
        <taxon>Bacillales</taxon>
        <taxon>Bacillaceae</taxon>
        <taxon>Sutcliffiella</taxon>
    </lineage>
</organism>
<name>A0A223KXS3_9BACI</name>
<dbReference type="InterPro" id="IPR050275">
    <property type="entry name" value="PGM_Phosphatase"/>
</dbReference>
<dbReference type="STRING" id="1314751.GCA_001591425_03851"/>
<dbReference type="SMART" id="SM00855">
    <property type="entry name" value="PGAM"/>
    <property type="match status" value="1"/>
</dbReference>
<dbReference type="InterPro" id="IPR013078">
    <property type="entry name" value="His_Pase_superF_clade-1"/>
</dbReference>
<dbReference type="Proteomes" id="UP000215224">
    <property type="component" value="Chromosome"/>
</dbReference>
<dbReference type="RefSeq" id="WP_066419778.1">
    <property type="nucleotide sequence ID" value="NZ_CP018866.1"/>
</dbReference>